<dbReference type="AlphaFoldDB" id="A0A0C2YEF4"/>
<protein>
    <submittedName>
        <fullName evidence="2">Uncharacterized protein</fullName>
    </submittedName>
</protein>
<dbReference type="EMBL" id="KN831785">
    <property type="protein sequence ID" value="KIM39412.1"/>
    <property type="molecule type" value="Genomic_DNA"/>
</dbReference>
<proteinExistence type="predicted"/>
<feature type="compositionally biased region" description="Low complexity" evidence="1">
    <location>
        <begin position="1"/>
        <end position="17"/>
    </location>
</feature>
<evidence type="ECO:0000256" key="1">
    <source>
        <dbReference type="SAM" id="MobiDB-lite"/>
    </source>
</evidence>
<feature type="compositionally biased region" description="Polar residues" evidence="1">
    <location>
        <begin position="472"/>
        <end position="485"/>
    </location>
</feature>
<dbReference type="Proteomes" id="UP000053424">
    <property type="component" value="Unassembled WGS sequence"/>
</dbReference>
<feature type="region of interest" description="Disordered" evidence="1">
    <location>
        <begin position="1"/>
        <end position="54"/>
    </location>
</feature>
<feature type="compositionally biased region" description="Acidic residues" evidence="1">
    <location>
        <begin position="600"/>
        <end position="617"/>
    </location>
</feature>
<feature type="compositionally biased region" description="Basic and acidic residues" evidence="1">
    <location>
        <begin position="408"/>
        <end position="423"/>
    </location>
</feature>
<reference evidence="3" key="2">
    <citation type="submission" date="2015-01" db="EMBL/GenBank/DDBJ databases">
        <title>Evolutionary Origins and Diversification of the Mycorrhizal Mutualists.</title>
        <authorList>
            <consortium name="DOE Joint Genome Institute"/>
            <consortium name="Mycorrhizal Genomics Consortium"/>
            <person name="Kohler A."/>
            <person name="Kuo A."/>
            <person name="Nagy L.G."/>
            <person name="Floudas D."/>
            <person name="Copeland A."/>
            <person name="Barry K.W."/>
            <person name="Cichocki N."/>
            <person name="Veneault-Fourrey C."/>
            <person name="LaButti K."/>
            <person name="Lindquist E.A."/>
            <person name="Lipzen A."/>
            <person name="Lundell T."/>
            <person name="Morin E."/>
            <person name="Murat C."/>
            <person name="Riley R."/>
            <person name="Ohm R."/>
            <person name="Sun H."/>
            <person name="Tunlid A."/>
            <person name="Henrissat B."/>
            <person name="Grigoriev I.V."/>
            <person name="Hibbett D.S."/>
            <person name="Martin F."/>
        </authorList>
    </citation>
    <scope>NUCLEOTIDE SEQUENCE [LARGE SCALE GENOMIC DNA]</scope>
    <source>
        <strain evidence="3">h7</strain>
    </source>
</reference>
<sequence length="733" mass="81151">MPDSPRSSSSTPTTVGSPLPPNQLKRKEHPDDADAKAAPAFQGNPIPSGSNARPDEYESGCVVCGACGATVSIRDEETNKFTVKQWDAHRLLCPSAAQPAVEAVIYTPDNPTAETLAHPPSKRRRAKRTEEERIEYLRADPYVGQFEAYRVLCASCDKWIRLRPNSTYCSIPWDAHRKSCLAKKINNKNVYALEERNNLFSKDPNVRKFDPERLLCNMCDKWLSVPPDDHLQAVQKWIQHRASCQRTPGTSLNLMSQHTLESQQTPSDDAQAVTMVGSTIPRRESISSTSPTSPRAAQSQAHPPSQATPGPSSAHPPRFPMVMGSPSSFHDLNPSNYAPAHESRRRNAEQRAATLRADRLIGEVEPNRVFCSLCQKWVQLRQDSSYCAYPWLQHRGKCLARHQRRTQKAADVRDMKARREQHGHPSGAPHEEDELLSDREGGGAGDLASDELESEEGVGEGRAEPRQEHQQQRSPKNLKIGSNSEGLHHRRPSLHEDHYRSSGPSSKHHHHQHGHPRPHHHAPVHHHHGQHPPHHTQQHRPRPSPYGQPNPSATTVSSHHGHRYSTSSGSMSQAYRGGDPRSNPNSHGAPRTVGPRPQWDDDADADGEADAEGEYLEEEHSSPPPSRGSTNGTSMHRAGGGGAQRRAWPVGLADLDSPSGRKQFVFGSVEYLFATTYESTDEMSISALLAYVNAAMPQDKHEDFDTSEVARAVAAMTEAGRVVFEGDILRLTD</sequence>
<feature type="compositionally biased region" description="Low complexity" evidence="1">
    <location>
        <begin position="293"/>
        <end position="307"/>
    </location>
</feature>
<organism evidence="2 3">
    <name type="scientific">Hebeloma cylindrosporum</name>
    <dbReference type="NCBI Taxonomy" id="76867"/>
    <lineage>
        <taxon>Eukaryota</taxon>
        <taxon>Fungi</taxon>
        <taxon>Dikarya</taxon>
        <taxon>Basidiomycota</taxon>
        <taxon>Agaricomycotina</taxon>
        <taxon>Agaricomycetes</taxon>
        <taxon>Agaricomycetidae</taxon>
        <taxon>Agaricales</taxon>
        <taxon>Agaricineae</taxon>
        <taxon>Hymenogastraceae</taxon>
        <taxon>Hebeloma</taxon>
    </lineage>
</organism>
<feature type="region of interest" description="Disordered" evidence="1">
    <location>
        <begin position="280"/>
        <end position="351"/>
    </location>
</feature>
<evidence type="ECO:0000313" key="3">
    <source>
        <dbReference type="Proteomes" id="UP000053424"/>
    </source>
</evidence>
<feature type="compositionally biased region" description="Basic and acidic residues" evidence="1">
    <location>
        <begin position="459"/>
        <end position="471"/>
    </location>
</feature>
<reference evidence="2 3" key="1">
    <citation type="submission" date="2014-04" db="EMBL/GenBank/DDBJ databases">
        <authorList>
            <consortium name="DOE Joint Genome Institute"/>
            <person name="Kuo A."/>
            <person name="Gay G."/>
            <person name="Dore J."/>
            <person name="Kohler A."/>
            <person name="Nagy L.G."/>
            <person name="Floudas D."/>
            <person name="Copeland A."/>
            <person name="Barry K.W."/>
            <person name="Cichocki N."/>
            <person name="Veneault-Fourrey C."/>
            <person name="LaButti K."/>
            <person name="Lindquist E.A."/>
            <person name="Lipzen A."/>
            <person name="Lundell T."/>
            <person name="Morin E."/>
            <person name="Murat C."/>
            <person name="Sun H."/>
            <person name="Tunlid A."/>
            <person name="Henrissat B."/>
            <person name="Grigoriev I.V."/>
            <person name="Hibbett D.S."/>
            <person name="Martin F."/>
            <person name="Nordberg H.P."/>
            <person name="Cantor M.N."/>
            <person name="Hua S.X."/>
        </authorList>
    </citation>
    <scope>NUCLEOTIDE SEQUENCE [LARGE SCALE GENOMIC DNA]</scope>
    <source>
        <strain evidence="3">h7</strain>
    </source>
</reference>
<feature type="compositionally biased region" description="Polar residues" evidence="1">
    <location>
        <begin position="549"/>
        <end position="573"/>
    </location>
</feature>
<feature type="compositionally biased region" description="Acidic residues" evidence="1">
    <location>
        <begin position="448"/>
        <end position="458"/>
    </location>
</feature>
<feature type="region of interest" description="Disordered" evidence="1">
    <location>
        <begin position="402"/>
        <end position="645"/>
    </location>
</feature>
<dbReference type="OrthoDB" id="3270344at2759"/>
<keyword evidence="3" id="KW-1185">Reference proteome</keyword>
<dbReference type="HOGENOM" id="CLU_009185_0_0_1"/>
<feature type="compositionally biased region" description="Basic residues" evidence="1">
    <location>
        <begin position="506"/>
        <end position="542"/>
    </location>
</feature>
<dbReference type="STRING" id="686832.A0A0C2YEF4"/>
<feature type="compositionally biased region" description="Polar residues" evidence="1">
    <location>
        <begin position="325"/>
        <end position="336"/>
    </location>
</feature>
<evidence type="ECO:0000313" key="2">
    <source>
        <dbReference type="EMBL" id="KIM39412.1"/>
    </source>
</evidence>
<name>A0A0C2YEF4_HEBCY</name>
<accession>A0A0C2YEF4</accession>
<gene>
    <name evidence="2" type="ORF">M413DRAFT_190785</name>
</gene>